<keyword evidence="2" id="KW-1185">Reference proteome</keyword>
<dbReference type="AlphaFoldDB" id="A0A9N9G5Y7"/>
<gene>
    <name evidence="1" type="ORF">ALEPTO_LOCUS7345</name>
</gene>
<evidence type="ECO:0000313" key="1">
    <source>
        <dbReference type="EMBL" id="CAG8582860.1"/>
    </source>
</evidence>
<dbReference type="OrthoDB" id="3691720at2759"/>
<sequence length="104" mass="11627">MDNCTGPKPILSILNSLQILPIRSIRCSVYGKENQELFSCDFHCALLVAITIHKSQGLTLPQTVLDIGNKEFVIGLTFVVRALSDFNSTFSYYSLQKLETSTRL</sequence>
<protein>
    <submittedName>
        <fullName evidence="1">10948_t:CDS:1</fullName>
    </submittedName>
</protein>
<comment type="caution">
    <text evidence="1">The sequence shown here is derived from an EMBL/GenBank/DDBJ whole genome shotgun (WGS) entry which is preliminary data.</text>
</comment>
<dbReference type="EMBL" id="CAJVPS010003122">
    <property type="protein sequence ID" value="CAG8582860.1"/>
    <property type="molecule type" value="Genomic_DNA"/>
</dbReference>
<organism evidence="1 2">
    <name type="scientific">Ambispora leptoticha</name>
    <dbReference type="NCBI Taxonomy" id="144679"/>
    <lineage>
        <taxon>Eukaryota</taxon>
        <taxon>Fungi</taxon>
        <taxon>Fungi incertae sedis</taxon>
        <taxon>Mucoromycota</taxon>
        <taxon>Glomeromycotina</taxon>
        <taxon>Glomeromycetes</taxon>
        <taxon>Archaeosporales</taxon>
        <taxon>Ambisporaceae</taxon>
        <taxon>Ambispora</taxon>
    </lineage>
</organism>
<name>A0A9N9G5Y7_9GLOM</name>
<reference evidence="1" key="1">
    <citation type="submission" date="2021-06" db="EMBL/GenBank/DDBJ databases">
        <authorList>
            <person name="Kallberg Y."/>
            <person name="Tangrot J."/>
            <person name="Rosling A."/>
        </authorList>
    </citation>
    <scope>NUCLEOTIDE SEQUENCE</scope>
    <source>
        <strain evidence="1">FL130A</strain>
    </source>
</reference>
<dbReference type="Proteomes" id="UP000789508">
    <property type="component" value="Unassembled WGS sequence"/>
</dbReference>
<proteinExistence type="predicted"/>
<evidence type="ECO:0000313" key="2">
    <source>
        <dbReference type="Proteomes" id="UP000789508"/>
    </source>
</evidence>
<accession>A0A9N9G5Y7</accession>